<reference evidence="1 3" key="1">
    <citation type="submission" date="2018-06" db="EMBL/GenBank/DDBJ databases">
        <authorList>
            <consortium name="Pathogen Informatics"/>
            <person name="Doyle S."/>
        </authorList>
    </citation>
    <scope>NUCLEOTIDE SEQUENCE [LARGE SCALE GENOMIC DNA]</scope>
    <source>
        <strain evidence="1 3">NCTC11188</strain>
    </source>
</reference>
<evidence type="ECO:0000313" key="1">
    <source>
        <dbReference type="EMBL" id="SUB26363.1"/>
    </source>
</evidence>
<accession>A0A379AVY1</accession>
<dbReference type="Proteomes" id="UP000255113">
    <property type="component" value="Unassembled WGS sequence"/>
</dbReference>
<organism evidence="1 3">
    <name type="scientific">Avibacterium gallinarum</name>
    <name type="common">Pasteurella gallinarum</name>
    <dbReference type="NCBI Taxonomy" id="755"/>
    <lineage>
        <taxon>Bacteria</taxon>
        <taxon>Pseudomonadati</taxon>
        <taxon>Pseudomonadota</taxon>
        <taxon>Gammaproteobacteria</taxon>
        <taxon>Pasteurellales</taxon>
        <taxon>Pasteurellaceae</taxon>
        <taxon>Avibacterium</taxon>
    </lineage>
</organism>
<dbReference type="Proteomes" id="UP000294683">
    <property type="component" value="Unassembled WGS sequence"/>
</dbReference>
<name>A0A379AVY1_AVIGA</name>
<dbReference type="InterPro" id="IPR031876">
    <property type="entry name" value="DUF4760"/>
</dbReference>
<evidence type="ECO:0000313" key="2">
    <source>
        <dbReference type="EMBL" id="TDP28854.1"/>
    </source>
</evidence>
<dbReference type="AlphaFoldDB" id="A0A379AVY1"/>
<dbReference type="Pfam" id="PF15956">
    <property type="entry name" value="DUF4760"/>
    <property type="match status" value="1"/>
</dbReference>
<dbReference type="RefSeq" id="WP_103852839.1">
    <property type="nucleotide sequence ID" value="NZ_PQVJ01000006.1"/>
</dbReference>
<sequence>MIVSICNSFISIIAVIVSICSYKKSTEHQKKSNDLSALNVVTQLQIEISKKQLSLIDQEIRTKEDKLKLKAKIEDLLNLFELLSIYILKSDLDKNLMKVIYKDVITQTVEENKEYFGTTTKYRNLEKLYKEWTKEREITLP</sequence>
<protein>
    <submittedName>
        <fullName evidence="1">Uncharacterized protein</fullName>
    </submittedName>
</protein>
<evidence type="ECO:0000313" key="4">
    <source>
        <dbReference type="Proteomes" id="UP000294683"/>
    </source>
</evidence>
<dbReference type="EMBL" id="SNXJ01000004">
    <property type="protein sequence ID" value="TDP28854.1"/>
    <property type="molecule type" value="Genomic_DNA"/>
</dbReference>
<gene>
    <name evidence="2" type="ORF">EV689_104118</name>
    <name evidence="1" type="ORF">NCTC11188_00712</name>
</gene>
<proteinExistence type="predicted"/>
<reference evidence="2 4" key="2">
    <citation type="submission" date="2019-03" db="EMBL/GenBank/DDBJ databases">
        <title>Genomic Encyclopedia of Type Strains, Phase IV (KMG-IV): sequencing the most valuable type-strain genomes for metagenomic binning, comparative biology and taxonomic classification.</title>
        <authorList>
            <person name="Goeker M."/>
        </authorList>
    </citation>
    <scope>NUCLEOTIDE SEQUENCE [LARGE SCALE GENOMIC DNA]</scope>
    <source>
        <strain evidence="2 4">DSM 17481</strain>
    </source>
</reference>
<keyword evidence="4" id="KW-1185">Reference proteome</keyword>
<dbReference type="EMBL" id="UGSQ01000003">
    <property type="protein sequence ID" value="SUB26363.1"/>
    <property type="molecule type" value="Genomic_DNA"/>
</dbReference>
<evidence type="ECO:0000313" key="3">
    <source>
        <dbReference type="Proteomes" id="UP000255113"/>
    </source>
</evidence>